<evidence type="ECO:0000313" key="2">
    <source>
        <dbReference type="Proteomes" id="UP000325313"/>
    </source>
</evidence>
<protein>
    <submittedName>
        <fullName evidence="1">Uncharacterized protein</fullName>
    </submittedName>
</protein>
<dbReference type="EMBL" id="VDEP01000505">
    <property type="protein sequence ID" value="KAA1068416.1"/>
    <property type="molecule type" value="Genomic_DNA"/>
</dbReference>
<proteinExistence type="predicted"/>
<sequence length="54" mass="6246">MTSVTAHDSESAARREAECVYHHHLPKQSLTQYDSTHPPSQLFFNYRIDPNPSF</sequence>
<dbReference type="Proteomes" id="UP000325313">
    <property type="component" value="Unassembled WGS sequence"/>
</dbReference>
<gene>
    <name evidence="1" type="ORF">PGTUg99_018402</name>
</gene>
<organism evidence="1 2">
    <name type="scientific">Puccinia graminis f. sp. tritici</name>
    <dbReference type="NCBI Taxonomy" id="56615"/>
    <lineage>
        <taxon>Eukaryota</taxon>
        <taxon>Fungi</taxon>
        <taxon>Dikarya</taxon>
        <taxon>Basidiomycota</taxon>
        <taxon>Pucciniomycotina</taxon>
        <taxon>Pucciniomycetes</taxon>
        <taxon>Pucciniales</taxon>
        <taxon>Pucciniaceae</taxon>
        <taxon>Puccinia</taxon>
    </lineage>
</organism>
<accession>A0A5B0LWF1</accession>
<dbReference type="AlphaFoldDB" id="A0A5B0LWF1"/>
<reference evidence="1 2" key="1">
    <citation type="submission" date="2019-05" db="EMBL/GenBank/DDBJ databases">
        <title>Emergence of the Ug99 lineage of the wheat stem rust pathogen through somatic hybridization.</title>
        <authorList>
            <person name="Li F."/>
            <person name="Upadhyaya N.M."/>
            <person name="Sperschneider J."/>
            <person name="Matny O."/>
            <person name="Nguyen-Phuc H."/>
            <person name="Mago R."/>
            <person name="Raley C."/>
            <person name="Miller M.E."/>
            <person name="Silverstein K.A.T."/>
            <person name="Henningsen E."/>
            <person name="Hirsch C.D."/>
            <person name="Visser B."/>
            <person name="Pretorius Z.A."/>
            <person name="Steffenson B.J."/>
            <person name="Schwessinger B."/>
            <person name="Dodds P.N."/>
            <person name="Figueroa M."/>
        </authorList>
    </citation>
    <scope>NUCLEOTIDE SEQUENCE [LARGE SCALE GENOMIC DNA]</scope>
    <source>
        <strain evidence="1 2">Ug99</strain>
    </source>
</reference>
<name>A0A5B0LWF1_PUCGR</name>
<evidence type="ECO:0000313" key="1">
    <source>
        <dbReference type="EMBL" id="KAA1068416.1"/>
    </source>
</evidence>
<comment type="caution">
    <text evidence="1">The sequence shown here is derived from an EMBL/GenBank/DDBJ whole genome shotgun (WGS) entry which is preliminary data.</text>
</comment>